<dbReference type="PROSITE" id="PS00608">
    <property type="entry name" value="GLYCOSYL_HYDROL_F2_2"/>
    <property type="match status" value="1"/>
</dbReference>
<sequence>MPLFADDFIPSTGALPPRARFASDAPSLSLNGEWRFHLVPDVASGTEGFWEPGFDDGTWKRFPVPSHWQLEGFGAPAYTNVVYPFPIDPPHPPEENPTGEYRHTFTVPADWDGHRLVLRFDGVDSAYTVWLNGVELGSATGSRLPAEFDATPAARVGAENVLAVRVHQWSAASYLEDQDMWWLSGIFRDVTLLARPAGAVGDVTVHADYEHTTGQGRLRIDVTAAVGVLQSEGDGARLAGRNSESVEARVVVPELGIDVAAGEDVVVGVEPWTAETPRLYEGQVVTPAELISLRIGFRRVVIEDGMLKVNGRRILFRGVNRHEFHPDRGRALTEQDMLDDVLLMKRHNINAVRTSHYPPHPRFLELCDEYGLYVIDECDIETHGFVFEGWRNNPSDDERWRDAYLDRMRRMVQRDKNHASVVMWSLGNESGTGANLIAMYEWAKAHDASRPVHYEGDWSTVCSDVYSRMYAGHAEVGEIGRREEKPLDDAVQDAARRGKPFILCEYGHAMGNGPGGLAEYQELFETYERCQGGFIWEWIDHGIRTRDDSGREFFGYGGDFGEPLHDGNFIADGLVFPDRTPSPGLIEYKKVIEPLRITVDGAVSDGRLPSSGSPDGGVKVTVSNLHDFADTSTFSYRWQLEQDGIEVASGELDVPVLAAGESADVGVPVSSTAGETWLTVTALLAAETAWAPAGHEVAWGQGCVVPRPEPRRMAHVPATVDESAIRIGTSRFHRHTGRLLRLGEVEVDGPRLDVWRAPTDNDTGQHSGEPAASWRKYGLHRMRHRTDEVDVDGDALVVRTRVAPAAWSFGLLVTYRWTGDDDTLHLDVEVTPDGPWPDIPLPRLGLGMALPAGLTQVTWYGGGPGEAYPDTRQAVRVGRYMSTVDALQTPYVYPQENGHRIDVRWAELTTGGDGVPGVRFLGEPVFGFTARRWTSEDLDVARHPHDLLARDRVYVNLDVVQHGIGSGSCGPGTLPGYVLTPGPARFAVAMRAVNPPR</sequence>
<accession>A0A6N9YT30</accession>
<dbReference type="Pfam" id="PF02836">
    <property type="entry name" value="Glyco_hydro_2_C"/>
    <property type="match status" value="1"/>
</dbReference>
<dbReference type="Pfam" id="PF02929">
    <property type="entry name" value="Bgal_small_N"/>
    <property type="match status" value="1"/>
</dbReference>
<comment type="similarity">
    <text evidence="2">Belongs to the glycosyl hydrolase 2 family.</text>
</comment>
<evidence type="ECO:0000256" key="7">
    <source>
        <dbReference type="ARBA" id="ARBA00032230"/>
    </source>
</evidence>
<evidence type="ECO:0000313" key="10">
    <source>
        <dbReference type="Proteomes" id="UP000469185"/>
    </source>
</evidence>
<dbReference type="Gene3D" id="2.60.40.10">
    <property type="entry name" value="Immunoglobulins"/>
    <property type="match status" value="2"/>
</dbReference>
<comment type="catalytic activity">
    <reaction evidence="1">
        <text>Hydrolysis of terminal non-reducing beta-D-galactose residues in beta-D-galactosides.</text>
        <dbReference type="EC" id="3.2.1.23"/>
    </reaction>
</comment>
<evidence type="ECO:0000313" key="9">
    <source>
        <dbReference type="EMBL" id="NED97969.1"/>
    </source>
</evidence>
<dbReference type="Pfam" id="PF16353">
    <property type="entry name" value="LacZ_4"/>
    <property type="match status" value="1"/>
</dbReference>
<dbReference type="InterPro" id="IPR050347">
    <property type="entry name" value="Bact_Beta-galactosidase"/>
</dbReference>
<dbReference type="InterPro" id="IPR006104">
    <property type="entry name" value="Glyco_hydro_2_N"/>
</dbReference>
<dbReference type="PROSITE" id="PS00719">
    <property type="entry name" value="GLYCOSYL_HYDROL_F2_1"/>
    <property type="match status" value="1"/>
</dbReference>
<dbReference type="InterPro" id="IPR023232">
    <property type="entry name" value="Glyco_hydro_2_AS"/>
</dbReference>
<dbReference type="GO" id="GO:0005990">
    <property type="term" value="P:lactose catabolic process"/>
    <property type="evidence" value="ECO:0007669"/>
    <property type="project" value="TreeGrafter"/>
</dbReference>
<comment type="caution">
    <text evidence="9">The sequence shown here is derived from an EMBL/GenBank/DDBJ whole genome shotgun (WGS) entry which is preliminary data.</text>
</comment>
<dbReference type="InterPro" id="IPR014718">
    <property type="entry name" value="GH-type_carb-bd"/>
</dbReference>
<evidence type="ECO:0000256" key="6">
    <source>
        <dbReference type="ARBA" id="ARBA00023295"/>
    </source>
</evidence>
<dbReference type="InterPro" id="IPR006101">
    <property type="entry name" value="Glyco_hydro_2"/>
</dbReference>
<dbReference type="SUPFAM" id="SSF49303">
    <property type="entry name" value="beta-Galactosidase/glucuronidase domain"/>
    <property type="match status" value="2"/>
</dbReference>
<dbReference type="InterPro" id="IPR032312">
    <property type="entry name" value="LacZ_4"/>
</dbReference>
<dbReference type="SUPFAM" id="SSF51445">
    <property type="entry name" value="(Trans)glycosidases"/>
    <property type="match status" value="1"/>
</dbReference>
<dbReference type="SUPFAM" id="SSF74650">
    <property type="entry name" value="Galactose mutarotase-like"/>
    <property type="match status" value="1"/>
</dbReference>
<dbReference type="RefSeq" id="WP_163820758.1">
    <property type="nucleotide sequence ID" value="NZ_JAAGOB010000015.1"/>
</dbReference>
<dbReference type="Proteomes" id="UP000469185">
    <property type="component" value="Unassembled WGS sequence"/>
</dbReference>
<keyword evidence="6" id="KW-0326">Glycosidase</keyword>
<dbReference type="Pfam" id="PF02837">
    <property type="entry name" value="Glyco_hydro_2_N"/>
    <property type="match status" value="1"/>
</dbReference>
<protein>
    <recommendedName>
        <fullName evidence="4">Beta-galactosidase</fullName>
        <ecNumber evidence="3">3.2.1.23</ecNumber>
    </recommendedName>
    <alternativeName>
        <fullName evidence="7">Lactase</fullName>
    </alternativeName>
</protein>
<dbReference type="EMBL" id="JAAGOB010000015">
    <property type="protein sequence ID" value="NED97969.1"/>
    <property type="molecule type" value="Genomic_DNA"/>
</dbReference>
<name>A0A6N9YT30_9ACTN</name>
<dbReference type="PRINTS" id="PR00132">
    <property type="entry name" value="GLHYDRLASE2"/>
</dbReference>
<dbReference type="AlphaFoldDB" id="A0A6N9YT30"/>
<reference evidence="9 10" key="1">
    <citation type="submission" date="2020-02" db="EMBL/GenBank/DDBJ databases">
        <authorList>
            <person name="Li X.-J."/>
            <person name="Feng X.-M."/>
        </authorList>
    </citation>
    <scope>NUCLEOTIDE SEQUENCE [LARGE SCALE GENOMIC DNA]</scope>
    <source>
        <strain evidence="9 10">CGMCC 4.7225</strain>
    </source>
</reference>
<evidence type="ECO:0000256" key="2">
    <source>
        <dbReference type="ARBA" id="ARBA00007401"/>
    </source>
</evidence>
<keyword evidence="5" id="KW-0378">Hydrolase</keyword>
<dbReference type="Gene3D" id="2.70.98.10">
    <property type="match status" value="1"/>
</dbReference>
<keyword evidence="10" id="KW-1185">Reference proteome</keyword>
<feature type="domain" description="Beta galactosidase small chain/" evidence="8">
    <location>
        <begin position="726"/>
        <end position="991"/>
    </location>
</feature>
<evidence type="ECO:0000256" key="3">
    <source>
        <dbReference type="ARBA" id="ARBA00012756"/>
    </source>
</evidence>
<dbReference type="Gene3D" id="3.20.20.80">
    <property type="entry name" value="Glycosidases"/>
    <property type="match status" value="1"/>
</dbReference>
<dbReference type="InterPro" id="IPR004199">
    <property type="entry name" value="B-gal_small/dom_5"/>
</dbReference>
<dbReference type="InterPro" id="IPR008979">
    <property type="entry name" value="Galactose-bd-like_sf"/>
</dbReference>
<evidence type="ECO:0000256" key="1">
    <source>
        <dbReference type="ARBA" id="ARBA00001412"/>
    </source>
</evidence>
<proteinExistence type="inferred from homology"/>
<dbReference type="InterPro" id="IPR011013">
    <property type="entry name" value="Gal_mutarotase_sf_dom"/>
</dbReference>
<gene>
    <name evidence="9" type="ORF">G1H11_21970</name>
</gene>
<dbReference type="Gene3D" id="2.60.120.260">
    <property type="entry name" value="Galactose-binding domain-like"/>
    <property type="match status" value="1"/>
</dbReference>
<evidence type="ECO:0000256" key="4">
    <source>
        <dbReference type="ARBA" id="ARBA00013303"/>
    </source>
</evidence>
<dbReference type="GO" id="GO:0030246">
    <property type="term" value="F:carbohydrate binding"/>
    <property type="evidence" value="ECO:0007669"/>
    <property type="project" value="InterPro"/>
</dbReference>
<organism evidence="9 10">
    <name type="scientific">Phytoactinopolyspora alkaliphila</name>
    <dbReference type="NCBI Taxonomy" id="1783498"/>
    <lineage>
        <taxon>Bacteria</taxon>
        <taxon>Bacillati</taxon>
        <taxon>Actinomycetota</taxon>
        <taxon>Actinomycetes</taxon>
        <taxon>Jiangellales</taxon>
        <taxon>Jiangellaceae</taxon>
        <taxon>Phytoactinopolyspora</taxon>
    </lineage>
</organism>
<dbReference type="GO" id="GO:0004565">
    <property type="term" value="F:beta-galactosidase activity"/>
    <property type="evidence" value="ECO:0007669"/>
    <property type="project" value="UniProtKB-EC"/>
</dbReference>
<evidence type="ECO:0000256" key="5">
    <source>
        <dbReference type="ARBA" id="ARBA00022801"/>
    </source>
</evidence>
<dbReference type="InterPro" id="IPR017853">
    <property type="entry name" value="GH"/>
</dbReference>
<dbReference type="GO" id="GO:0009341">
    <property type="term" value="C:beta-galactosidase complex"/>
    <property type="evidence" value="ECO:0007669"/>
    <property type="project" value="InterPro"/>
</dbReference>
<dbReference type="InterPro" id="IPR013783">
    <property type="entry name" value="Ig-like_fold"/>
</dbReference>
<dbReference type="InterPro" id="IPR006103">
    <property type="entry name" value="Glyco_hydro_2_cat"/>
</dbReference>
<dbReference type="InterPro" id="IPR036156">
    <property type="entry name" value="Beta-gal/glucu_dom_sf"/>
</dbReference>
<dbReference type="SMART" id="SM01038">
    <property type="entry name" value="Bgal_small_N"/>
    <property type="match status" value="1"/>
</dbReference>
<dbReference type="InterPro" id="IPR023230">
    <property type="entry name" value="Glyco_hydro_2_CS"/>
</dbReference>
<dbReference type="FunFam" id="3.20.20.80:FF:000018">
    <property type="entry name" value="Beta-galactosidase"/>
    <property type="match status" value="1"/>
</dbReference>
<dbReference type="EC" id="3.2.1.23" evidence="3"/>
<evidence type="ECO:0000259" key="8">
    <source>
        <dbReference type="SMART" id="SM01038"/>
    </source>
</evidence>
<dbReference type="PANTHER" id="PTHR46323:SF2">
    <property type="entry name" value="BETA-GALACTOSIDASE"/>
    <property type="match status" value="1"/>
</dbReference>
<dbReference type="SUPFAM" id="SSF49785">
    <property type="entry name" value="Galactose-binding domain-like"/>
    <property type="match status" value="1"/>
</dbReference>
<dbReference type="PANTHER" id="PTHR46323">
    <property type="entry name" value="BETA-GALACTOSIDASE"/>
    <property type="match status" value="1"/>
</dbReference>